<dbReference type="AlphaFoldDB" id="A0A2S6I0E5"/>
<protein>
    <submittedName>
        <fullName evidence="1">Uncharacterized protein</fullName>
    </submittedName>
</protein>
<organism evidence="1 2">
    <name type="scientific">Neolewinella xylanilytica</name>
    <dbReference type="NCBI Taxonomy" id="1514080"/>
    <lineage>
        <taxon>Bacteria</taxon>
        <taxon>Pseudomonadati</taxon>
        <taxon>Bacteroidota</taxon>
        <taxon>Saprospiria</taxon>
        <taxon>Saprospirales</taxon>
        <taxon>Lewinellaceae</taxon>
        <taxon>Neolewinella</taxon>
    </lineage>
</organism>
<gene>
    <name evidence="1" type="ORF">CLV84_4101</name>
</gene>
<dbReference type="Proteomes" id="UP000237662">
    <property type="component" value="Unassembled WGS sequence"/>
</dbReference>
<reference evidence="1 2" key="1">
    <citation type="submission" date="2018-02" db="EMBL/GenBank/DDBJ databases">
        <title>Genomic Encyclopedia of Archaeal and Bacterial Type Strains, Phase II (KMG-II): from individual species to whole genera.</title>
        <authorList>
            <person name="Goeker M."/>
        </authorList>
    </citation>
    <scope>NUCLEOTIDE SEQUENCE [LARGE SCALE GENOMIC DNA]</scope>
    <source>
        <strain evidence="1 2">DSM 29526</strain>
    </source>
</reference>
<keyword evidence="2" id="KW-1185">Reference proteome</keyword>
<proteinExistence type="predicted"/>
<evidence type="ECO:0000313" key="2">
    <source>
        <dbReference type="Proteomes" id="UP000237662"/>
    </source>
</evidence>
<dbReference type="EMBL" id="PTJC01000008">
    <property type="protein sequence ID" value="PPK84331.1"/>
    <property type="molecule type" value="Genomic_DNA"/>
</dbReference>
<sequence>MVEEDLSVGRCHNNILWYENKAVGLWHNDENDFLFLV</sequence>
<accession>A0A2S6I0E5</accession>
<comment type="caution">
    <text evidence="1">The sequence shown here is derived from an EMBL/GenBank/DDBJ whole genome shotgun (WGS) entry which is preliminary data.</text>
</comment>
<evidence type="ECO:0000313" key="1">
    <source>
        <dbReference type="EMBL" id="PPK84331.1"/>
    </source>
</evidence>
<name>A0A2S6I0E5_9BACT</name>